<dbReference type="InterPro" id="IPR004870">
    <property type="entry name" value="Nucleoporin_Nup155"/>
</dbReference>
<dbReference type="GO" id="GO:0017056">
    <property type="term" value="F:structural constituent of nuclear pore"/>
    <property type="evidence" value="ECO:0007669"/>
    <property type="project" value="InterPro"/>
</dbReference>
<dbReference type="PANTHER" id="PTHR10350">
    <property type="entry name" value="NUCLEAR PORE COMPLEX PROTEIN NUP155"/>
    <property type="match status" value="1"/>
</dbReference>
<dbReference type="Pfam" id="PF08801">
    <property type="entry name" value="Nucleoporin_N"/>
    <property type="match status" value="1"/>
</dbReference>
<proteinExistence type="predicted"/>
<comment type="subcellular location">
    <subcellularLocation>
        <location evidence="1">Nucleus</location>
    </subcellularLocation>
</comment>
<sequence>DILLQPLPLYCIPADNVVFTCFASGPGGRIFLGGTDGHVYELTYHAAETWLHKRISKVRLTSSIQQYLPSFVPSMLGMGAPPPVVQLVVDRERHILYALNAASGIQVFDLGTYGNDTARRVAEMSNLYAAAAGAAGGRELFRGASADRKGAAVKYIAPIATSESSKLHLLAVTADGRRIYFTTHHQSSYGTYGNMYGSGGGVGSAGGGGGAGTASAERAAEAAAGGAAGAGGAGAEPPFPRRPETLVAVFARAALPHSGVARGPGADLSRSAALEIVAAHYSAGCLLLSESASGGGASQGGAAGGGGGGGGGATKLLAASRNTTIPPATLNTHTGSSGYGGYGYGGYGGYVVGGLRES</sequence>
<dbReference type="EMBL" id="BMAR01000066">
    <property type="protein sequence ID" value="GFR52523.1"/>
    <property type="molecule type" value="Genomic_DNA"/>
</dbReference>
<evidence type="ECO:0000256" key="1">
    <source>
        <dbReference type="ARBA" id="ARBA00004123"/>
    </source>
</evidence>
<evidence type="ECO:0000256" key="2">
    <source>
        <dbReference type="ARBA" id="ARBA00022448"/>
    </source>
</evidence>
<gene>
    <name evidence="5" type="ORF">Agub_g15096</name>
</gene>
<evidence type="ECO:0000256" key="3">
    <source>
        <dbReference type="ARBA" id="ARBA00023242"/>
    </source>
</evidence>
<dbReference type="GO" id="GO:0036228">
    <property type="term" value="P:protein localization to nuclear inner membrane"/>
    <property type="evidence" value="ECO:0007669"/>
    <property type="project" value="TreeGrafter"/>
</dbReference>
<keyword evidence="6" id="KW-1185">Reference proteome</keyword>
<evidence type="ECO:0000313" key="5">
    <source>
        <dbReference type="EMBL" id="GFR52523.1"/>
    </source>
</evidence>
<evidence type="ECO:0000259" key="4">
    <source>
        <dbReference type="Pfam" id="PF08801"/>
    </source>
</evidence>
<dbReference type="GO" id="GO:0000972">
    <property type="term" value="P:transcription-dependent tethering of RNA polymerase II gene DNA at nuclear periphery"/>
    <property type="evidence" value="ECO:0007669"/>
    <property type="project" value="TreeGrafter"/>
</dbReference>
<name>A0AAD3E4V7_9CHLO</name>
<dbReference type="GO" id="GO:0044611">
    <property type="term" value="C:nuclear pore inner ring"/>
    <property type="evidence" value="ECO:0007669"/>
    <property type="project" value="TreeGrafter"/>
</dbReference>
<evidence type="ECO:0000313" key="6">
    <source>
        <dbReference type="Proteomes" id="UP001054857"/>
    </source>
</evidence>
<feature type="non-terminal residue" evidence="5">
    <location>
        <position position="358"/>
    </location>
</feature>
<accession>A0AAD3E4V7</accession>
<keyword evidence="2" id="KW-0813">Transport</keyword>
<protein>
    <recommendedName>
        <fullName evidence="4">Nucleoporin Nup133/Nup155-like N-terminal domain-containing protein</fullName>
    </recommendedName>
</protein>
<feature type="domain" description="Nucleoporin Nup133/Nup155-like N-terminal" evidence="4">
    <location>
        <begin position="14"/>
        <end position="183"/>
    </location>
</feature>
<dbReference type="AlphaFoldDB" id="A0AAD3E4V7"/>
<comment type="caution">
    <text evidence="5">The sequence shown here is derived from an EMBL/GenBank/DDBJ whole genome shotgun (WGS) entry which is preliminary data.</text>
</comment>
<feature type="non-terminal residue" evidence="5">
    <location>
        <position position="1"/>
    </location>
</feature>
<dbReference type="PANTHER" id="PTHR10350:SF6">
    <property type="entry name" value="NUCLEAR PORE COMPLEX PROTEIN NUP155"/>
    <property type="match status" value="1"/>
</dbReference>
<keyword evidence="3" id="KW-0539">Nucleus</keyword>
<organism evidence="5 6">
    <name type="scientific">Astrephomene gubernaculifera</name>
    <dbReference type="NCBI Taxonomy" id="47775"/>
    <lineage>
        <taxon>Eukaryota</taxon>
        <taxon>Viridiplantae</taxon>
        <taxon>Chlorophyta</taxon>
        <taxon>core chlorophytes</taxon>
        <taxon>Chlorophyceae</taxon>
        <taxon>CS clade</taxon>
        <taxon>Chlamydomonadales</taxon>
        <taxon>Astrephomenaceae</taxon>
        <taxon>Astrephomene</taxon>
    </lineage>
</organism>
<reference evidence="5 6" key="1">
    <citation type="journal article" date="2021" name="Sci. Rep.">
        <title>Genome sequencing of the multicellular alga Astrephomene provides insights into convergent evolution of germ-soma differentiation.</title>
        <authorList>
            <person name="Yamashita S."/>
            <person name="Yamamoto K."/>
            <person name="Matsuzaki R."/>
            <person name="Suzuki S."/>
            <person name="Yamaguchi H."/>
            <person name="Hirooka S."/>
            <person name="Minakuchi Y."/>
            <person name="Miyagishima S."/>
            <person name="Kawachi M."/>
            <person name="Toyoda A."/>
            <person name="Nozaki H."/>
        </authorList>
    </citation>
    <scope>NUCLEOTIDE SEQUENCE [LARGE SCALE GENOMIC DNA]</scope>
    <source>
        <strain evidence="5 6">NIES-4017</strain>
    </source>
</reference>
<dbReference type="InterPro" id="IPR014908">
    <property type="entry name" value="Nucleoporin_Nup133/Nup155_N"/>
</dbReference>
<dbReference type="GO" id="GO:0006606">
    <property type="term" value="P:protein import into nucleus"/>
    <property type="evidence" value="ECO:0007669"/>
    <property type="project" value="TreeGrafter"/>
</dbReference>
<dbReference type="Proteomes" id="UP001054857">
    <property type="component" value="Unassembled WGS sequence"/>
</dbReference>
<dbReference type="GO" id="GO:0006405">
    <property type="term" value="P:RNA export from nucleus"/>
    <property type="evidence" value="ECO:0007669"/>
    <property type="project" value="TreeGrafter"/>
</dbReference>